<organism evidence="9 10">
    <name type="scientific">Novosphingobium taihuense</name>
    <dbReference type="NCBI Taxonomy" id="260085"/>
    <lineage>
        <taxon>Bacteria</taxon>
        <taxon>Pseudomonadati</taxon>
        <taxon>Pseudomonadota</taxon>
        <taxon>Alphaproteobacteria</taxon>
        <taxon>Sphingomonadales</taxon>
        <taxon>Sphingomonadaceae</taxon>
        <taxon>Novosphingobium</taxon>
    </lineage>
</organism>
<keyword evidence="1" id="KW-0813">Transport</keyword>
<keyword evidence="10" id="KW-1185">Reference proteome</keyword>
<evidence type="ECO:0000256" key="5">
    <source>
        <dbReference type="ARBA" id="ARBA00023004"/>
    </source>
</evidence>
<dbReference type="PROSITE" id="PS51007">
    <property type="entry name" value="CYTC"/>
    <property type="match status" value="1"/>
</dbReference>
<keyword evidence="3 6" id="KW-0479">Metal-binding</keyword>
<keyword evidence="4" id="KW-0249">Electron transport</keyword>
<dbReference type="InterPro" id="IPR036909">
    <property type="entry name" value="Cyt_c-like_dom_sf"/>
</dbReference>
<evidence type="ECO:0000313" key="10">
    <source>
        <dbReference type="Proteomes" id="UP000538566"/>
    </source>
</evidence>
<dbReference type="SUPFAM" id="SSF46626">
    <property type="entry name" value="Cytochrome c"/>
    <property type="match status" value="1"/>
</dbReference>
<evidence type="ECO:0000313" key="9">
    <source>
        <dbReference type="EMBL" id="MBB4614838.1"/>
    </source>
</evidence>
<evidence type="ECO:0000256" key="1">
    <source>
        <dbReference type="ARBA" id="ARBA00022448"/>
    </source>
</evidence>
<keyword evidence="2 6" id="KW-0349">Heme</keyword>
<dbReference type="RefSeq" id="WP_246415738.1">
    <property type="nucleotide sequence ID" value="NZ_JACHOA010000006.1"/>
</dbReference>
<evidence type="ECO:0000256" key="2">
    <source>
        <dbReference type="ARBA" id="ARBA00022617"/>
    </source>
</evidence>
<gene>
    <name evidence="9" type="ORF">GGR37_003128</name>
</gene>
<dbReference type="InterPro" id="IPR009056">
    <property type="entry name" value="Cyt_c-like_dom"/>
</dbReference>
<dbReference type="InterPro" id="IPR002327">
    <property type="entry name" value="Cyt_c_1A/1B"/>
</dbReference>
<evidence type="ECO:0000259" key="8">
    <source>
        <dbReference type="PROSITE" id="PS51007"/>
    </source>
</evidence>
<dbReference type="Proteomes" id="UP000538566">
    <property type="component" value="Unassembled WGS sequence"/>
</dbReference>
<dbReference type="Pfam" id="PF00034">
    <property type="entry name" value="Cytochrom_C"/>
    <property type="match status" value="1"/>
</dbReference>
<evidence type="ECO:0000256" key="4">
    <source>
        <dbReference type="ARBA" id="ARBA00022982"/>
    </source>
</evidence>
<comment type="caution">
    <text evidence="9">The sequence shown here is derived from an EMBL/GenBank/DDBJ whole genome shotgun (WGS) entry which is preliminary data.</text>
</comment>
<proteinExistence type="predicted"/>
<name>A0A7W7EUW6_9SPHN</name>
<reference evidence="9 10" key="1">
    <citation type="submission" date="2020-08" db="EMBL/GenBank/DDBJ databases">
        <title>Genomic Encyclopedia of Type Strains, Phase IV (KMG-IV): sequencing the most valuable type-strain genomes for metagenomic binning, comparative biology and taxonomic classification.</title>
        <authorList>
            <person name="Goeker M."/>
        </authorList>
    </citation>
    <scope>NUCLEOTIDE SEQUENCE [LARGE SCALE GENOMIC DNA]</scope>
    <source>
        <strain evidence="9 10">DSM 17507</strain>
    </source>
</reference>
<dbReference type="PRINTS" id="PR00604">
    <property type="entry name" value="CYTCHRMECIAB"/>
</dbReference>
<evidence type="ECO:0000256" key="6">
    <source>
        <dbReference type="PROSITE-ProRule" id="PRU00433"/>
    </source>
</evidence>
<keyword evidence="7" id="KW-0732">Signal</keyword>
<accession>A0A7W7EUW6</accession>
<dbReference type="GO" id="GO:0020037">
    <property type="term" value="F:heme binding"/>
    <property type="evidence" value="ECO:0007669"/>
    <property type="project" value="InterPro"/>
</dbReference>
<evidence type="ECO:0000256" key="3">
    <source>
        <dbReference type="ARBA" id="ARBA00022723"/>
    </source>
</evidence>
<dbReference type="GO" id="GO:0046872">
    <property type="term" value="F:metal ion binding"/>
    <property type="evidence" value="ECO:0007669"/>
    <property type="project" value="UniProtKB-KW"/>
</dbReference>
<feature type="domain" description="Cytochrome c" evidence="8">
    <location>
        <begin position="26"/>
        <end position="128"/>
    </location>
</feature>
<protein>
    <submittedName>
        <fullName evidence="9">Cytochrome c</fullName>
    </submittedName>
</protein>
<feature type="signal peptide" evidence="7">
    <location>
        <begin position="1"/>
        <end position="25"/>
    </location>
</feature>
<dbReference type="GO" id="GO:0009055">
    <property type="term" value="F:electron transfer activity"/>
    <property type="evidence" value="ECO:0007669"/>
    <property type="project" value="InterPro"/>
</dbReference>
<sequence>MEKPAMLKVLAPIVAAVVLASPAQAQDAAAGKRAFLKCVACHSVAKGAPNKIGPNLFGVVGRKAGTAPGFRYSAAMKAKGAAIVWNPATLDKWLARPSAVIPGTSMAFAGVPNAAERASIIAYLKKPVP</sequence>
<dbReference type="AlphaFoldDB" id="A0A7W7EUW6"/>
<dbReference type="Gene3D" id="1.10.760.10">
    <property type="entry name" value="Cytochrome c-like domain"/>
    <property type="match status" value="1"/>
</dbReference>
<dbReference type="PANTHER" id="PTHR11961">
    <property type="entry name" value="CYTOCHROME C"/>
    <property type="match status" value="1"/>
</dbReference>
<dbReference type="EMBL" id="JACHOA010000006">
    <property type="protein sequence ID" value="MBB4614838.1"/>
    <property type="molecule type" value="Genomic_DNA"/>
</dbReference>
<evidence type="ECO:0000256" key="7">
    <source>
        <dbReference type="SAM" id="SignalP"/>
    </source>
</evidence>
<keyword evidence="5 6" id="KW-0408">Iron</keyword>
<feature type="chain" id="PRO_5030910691" evidence="7">
    <location>
        <begin position="26"/>
        <end position="129"/>
    </location>
</feature>